<sequence length="411" mass="44982">MKKLIWIACLIYCLNGFGHIIIGTVLEPMVHSYGIDYRDGGQLIMNQFLGFLGGVLIAPLIVNSIGRRMTIFIALLSFAISQFVLSFLPNWDVLLITAPLGGAGIGIAETVVAALIIGYFKEKKATTLILAEVFFGVGALVIPIISAILITKGMWNASFTIVAVLTTMTMLLWLFMSFGEFDSILKKQPKIRTVDGEKSVKRRYSRKQIPIVAFGAFFFFMYVGTEMTLPNYLPTILSKTTDLDASSLALSITVFWAAMTVGRVAMTFIIDKIGYTKLFIICCIGQFISLFMFANSTSVAFSFISIFLTGLLMGGIFSIGLLLVNETSSGLEEWTTSLLVAMGGLGGAFLPRVAGELIDRYSITVTLWSLVLCAFILLSLMIVIFYFRNKASKLPGVHVADKQEENPSGAI</sequence>
<feature type="transmembrane region" description="Helical" evidence="7">
    <location>
        <begin position="278"/>
        <end position="294"/>
    </location>
</feature>
<dbReference type="KEGG" id="blen:NCTC4824_00828"/>
<dbReference type="EMBL" id="LS483476">
    <property type="protein sequence ID" value="SQI53342.1"/>
    <property type="molecule type" value="Genomic_DNA"/>
</dbReference>
<feature type="transmembrane region" description="Helical" evidence="7">
    <location>
        <begin position="336"/>
        <end position="354"/>
    </location>
</feature>
<dbReference type="PROSITE" id="PS50850">
    <property type="entry name" value="MFS"/>
    <property type="match status" value="1"/>
</dbReference>
<keyword evidence="3" id="KW-0813">Transport</keyword>
<dbReference type="Proteomes" id="UP000249134">
    <property type="component" value="Chromosome 1"/>
</dbReference>
<keyword evidence="10" id="KW-1185">Reference proteome</keyword>
<evidence type="ECO:0000313" key="10">
    <source>
        <dbReference type="Proteomes" id="UP000249134"/>
    </source>
</evidence>
<evidence type="ECO:0000259" key="8">
    <source>
        <dbReference type="PROSITE" id="PS50850"/>
    </source>
</evidence>
<feature type="transmembrane region" description="Helical" evidence="7">
    <location>
        <begin position="300"/>
        <end position="324"/>
    </location>
</feature>
<evidence type="ECO:0000256" key="5">
    <source>
        <dbReference type="ARBA" id="ARBA00022989"/>
    </source>
</evidence>
<feature type="transmembrane region" description="Helical" evidence="7">
    <location>
        <begin position="157"/>
        <end position="178"/>
    </location>
</feature>
<evidence type="ECO:0000256" key="7">
    <source>
        <dbReference type="SAM" id="Phobius"/>
    </source>
</evidence>
<feature type="transmembrane region" description="Helical" evidence="7">
    <location>
        <begin position="366"/>
        <end position="387"/>
    </location>
</feature>
<dbReference type="Gene3D" id="1.20.1250.20">
    <property type="entry name" value="MFS general substrate transporter like domains"/>
    <property type="match status" value="2"/>
</dbReference>
<dbReference type="PANTHER" id="PTHR23514:SF3">
    <property type="entry name" value="BYPASS OF STOP CODON PROTEIN 6"/>
    <property type="match status" value="1"/>
</dbReference>
<feature type="transmembrane region" description="Helical" evidence="7">
    <location>
        <begin position="42"/>
        <end position="62"/>
    </location>
</feature>
<keyword evidence="6 7" id="KW-0472">Membrane</keyword>
<proteinExistence type="inferred from homology"/>
<keyword evidence="5 7" id="KW-1133">Transmembrane helix</keyword>
<dbReference type="InterPro" id="IPR051788">
    <property type="entry name" value="MFS_Transporter"/>
</dbReference>
<keyword evidence="4 7" id="KW-0812">Transmembrane</keyword>
<dbReference type="PANTHER" id="PTHR23514">
    <property type="entry name" value="BYPASS OF STOP CODON PROTEIN 6"/>
    <property type="match status" value="1"/>
</dbReference>
<comment type="subcellular location">
    <subcellularLocation>
        <location evidence="1">Cell membrane</location>
        <topology evidence="1">Multi-pass membrane protein</topology>
    </subcellularLocation>
</comment>
<dbReference type="InterPro" id="IPR020846">
    <property type="entry name" value="MFS_dom"/>
</dbReference>
<feature type="transmembrane region" description="Helical" evidence="7">
    <location>
        <begin position="129"/>
        <end position="151"/>
    </location>
</feature>
<evidence type="ECO:0000256" key="2">
    <source>
        <dbReference type="ARBA" id="ARBA00008335"/>
    </source>
</evidence>
<accession>A0A2X4W358</accession>
<dbReference type="SUPFAM" id="SSF103473">
    <property type="entry name" value="MFS general substrate transporter"/>
    <property type="match status" value="1"/>
</dbReference>
<feature type="transmembrane region" description="Helical" evidence="7">
    <location>
        <begin position="208"/>
        <end position="225"/>
    </location>
</feature>
<dbReference type="GO" id="GO:0022857">
    <property type="term" value="F:transmembrane transporter activity"/>
    <property type="evidence" value="ECO:0007669"/>
    <property type="project" value="InterPro"/>
</dbReference>
<feature type="domain" description="Major facilitator superfamily (MFS) profile" evidence="8">
    <location>
        <begin position="4"/>
        <end position="391"/>
    </location>
</feature>
<gene>
    <name evidence="9" type="primary">glcP_1</name>
    <name evidence="9" type="ORF">NCTC4824_00828</name>
</gene>
<comment type="similarity">
    <text evidence="2">Belongs to the major facilitator superfamily.</text>
</comment>
<feature type="transmembrane region" description="Helical" evidence="7">
    <location>
        <begin position="94"/>
        <end position="117"/>
    </location>
</feature>
<evidence type="ECO:0000256" key="4">
    <source>
        <dbReference type="ARBA" id="ARBA00022692"/>
    </source>
</evidence>
<evidence type="ECO:0000256" key="1">
    <source>
        <dbReference type="ARBA" id="ARBA00004651"/>
    </source>
</evidence>
<dbReference type="STRING" id="1348624.GCA_001591545_03430"/>
<dbReference type="RefSeq" id="WP_066145031.1">
    <property type="nucleotide sequence ID" value="NZ_CBCSGM010000007.1"/>
</dbReference>
<dbReference type="GO" id="GO:0005886">
    <property type="term" value="C:plasma membrane"/>
    <property type="evidence" value="ECO:0007669"/>
    <property type="project" value="UniProtKB-SubCell"/>
</dbReference>
<feature type="transmembrane region" description="Helical" evidence="7">
    <location>
        <begin position="69"/>
        <end position="88"/>
    </location>
</feature>
<name>A0A2X4W358_LEDLE</name>
<evidence type="ECO:0000313" key="9">
    <source>
        <dbReference type="EMBL" id="SQI53342.1"/>
    </source>
</evidence>
<evidence type="ECO:0000256" key="6">
    <source>
        <dbReference type="ARBA" id="ARBA00023136"/>
    </source>
</evidence>
<protein>
    <submittedName>
        <fullName evidence="9">GlcP1 protein</fullName>
    </submittedName>
</protein>
<feature type="transmembrane region" description="Helical" evidence="7">
    <location>
        <begin position="245"/>
        <end position="266"/>
    </location>
</feature>
<dbReference type="Pfam" id="PF07690">
    <property type="entry name" value="MFS_1"/>
    <property type="match status" value="1"/>
</dbReference>
<dbReference type="InterPro" id="IPR036259">
    <property type="entry name" value="MFS_trans_sf"/>
</dbReference>
<reference evidence="9 10" key="1">
    <citation type="submission" date="2018-06" db="EMBL/GenBank/DDBJ databases">
        <authorList>
            <consortium name="Pathogen Informatics"/>
            <person name="Doyle S."/>
        </authorList>
    </citation>
    <scope>NUCLEOTIDE SEQUENCE [LARGE SCALE GENOMIC DNA]</scope>
    <source>
        <strain evidence="9 10">NCTC4824</strain>
    </source>
</reference>
<dbReference type="InterPro" id="IPR011701">
    <property type="entry name" value="MFS"/>
</dbReference>
<evidence type="ECO:0000256" key="3">
    <source>
        <dbReference type="ARBA" id="ARBA00022448"/>
    </source>
</evidence>
<organism evidence="9 10">
    <name type="scientific">Lederbergia lenta</name>
    <name type="common">Bacillus lentus</name>
    <dbReference type="NCBI Taxonomy" id="1467"/>
    <lineage>
        <taxon>Bacteria</taxon>
        <taxon>Bacillati</taxon>
        <taxon>Bacillota</taxon>
        <taxon>Bacilli</taxon>
        <taxon>Bacillales</taxon>
        <taxon>Bacillaceae</taxon>
        <taxon>Lederbergia</taxon>
    </lineage>
</organism>
<dbReference type="AlphaFoldDB" id="A0A2X4W358"/>